<organism evidence="1 2">
    <name type="scientific">Desulfosarcina widdelii</name>
    <dbReference type="NCBI Taxonomy" id="947919"/>
    <lineage>
        <taxon>Bacteria</taxon>
        <taxon>Pseudomonadati</taxon>
        <taxon>Thermodesulfobacteriota</taxon>
        <taxon>Desulfobacteria</taxon>
        <taxon>Desulfobacterales</taxon>
        <taxon>Desulfosarcinaceae</taxon>
        <taxon>Desulfosarcina</taxon>
    </lineage>
</organism>
<dbReference type="EMBL" id="AP021875">
    <property type="protein sequence ID" value="BBO73794.1"/>
    <property type="molecule type" value="Genomic_DNA"/>
</dbReference>
<dbReference type="InterPro" id="IPR032587">
    <property type="entry name" value="DUF4911"/>
</dbReference>
<dbReference type="Pfam" id="PF16256">
    <property type="entry name" value="DUF4911"/>
    <property type="match status" value="1"/>
</dbReference>
<evidence type="ECO:0000313" key="1">
    <source>
        <dbReference type="EMBL" id="BBO73794.1"/>
    </source>
</evidence>
<gene>
    <name evidence="1" type="ORF">DSCW_12110</name>
</gene>
<protein>
    <recommendedName>
        <fullName evidence="3">DUF4911 domain-containing protein</fullName>
    </recommendedName>
</protein>
<dbReference type="AlphaFoldDB" id="A0A5K7Z5S2"/>
<accession>A0A5K7Z5S2</accession>
<evidence type="ECO:0000313" key="2">
    <source>
        <dbReference type="Proteomes" id="UP000427769"/>
    </source>
</evidence>
<dbReference type="Proteomes" id="UP000427769">
    <property type="component" value="Chromosome"/>
</dbReference>
<sequence>MDRSRISFVKFILEAYDNVAVLSTVDARRGLVQLRIAPGCETLVDGIVADLSREFEMTVVDDAAATVLAESEHCACDAGKKGSNSD</sequence>
<evidence type="ECO:0008006" key="3">
    <source>
        <dbReference type="Google" id="ProtNLM"/>
    </source>
</evidence>
<proteinExistence type="predicted"/>
<keyword evidence="2" id="KW-1185">Reference proteome</keyword>
<dbReference type="KEGG" id="dwd:DSCW_12110"/>
<name>A0A5K7Z5S2_9BACT</name>
<reference evidence="1 2" key="1">
    <citation type="submission" date="2019-11" db="EMBL/GenBank/DDBJ databases">
        <title>Comparative genomics of hydrocarbon-degrading Desulfosarcina strains.</title>
        <authorList>
            <person name="Watanabe M."/>
            <person name="Kojima H."/>
            <person name="Fukui M."/>
        </authorList>
    </citation>
    <scope>NUCLEOTIDE SEQUENCE [LARGE SCALE GENOMIC DNA]</scope>
    <source>
        <strain evidence="1 2">PP31</strain>
    </source>
</reference>